<keyword evidence="3" id="KW-0285">Flavoprotein</keyword>
<evidence type="ECO:0000259" key="17">
    <source>
        <dbReference type="Pfam" id="PF08022"/>
    </source>
</evidence>
<evidence type="ECO:0000256" key="1">
    <source>
        <dbReference type="ARBA" id="ARBA00004141"/>
    </source>
</evidence>
<dbReference type="SFLD" id="SFLDF00463">
    <property type="entry name" value="AIM14"/>
    <property type="match status" value="1"/>
</dbReference>
<keyword evidence="6" id="KW-0521">NADP</keyword>
<evidence type="ECO:0000256" key="6">
    <source>
        <dbReference type="ARBA" id="ARBA00022857"/>
    </source>
</evidence>
<dbReference type="InterPro" id="IPR050369">
    <property type="entry name" value="RBOH/FRE"/>
</dbReference>
<feature type="domain" description="FAD-binding 8" evidence="17">
    <location>
        <begin position="172"/>
        <end position="241"/>
    </location>
</feature>
<evidence type="ECO:0000256" key="15">
    <source>
        <dbReference type="SAM" id="Phobius"/>
    </source>
</evidence>
<dbReference type="OrthoDB" id="17725at2759"/>
<evidence type="ECO:0000256" key="3">
    <source>
        <dbReference type="ARBA" id="ARBA00022630"/>
    </source>
</evidence>
<keyword evidence="11 15" id="KW-0472">Membrane</keyword>
<comment type="similarity">
    <text evidence="13">Belongs to the ferric reductase (FRE) family. AIM14 subfamily.</text>
</comment>
<dbReference type="InterPro" id="IPR013121">
    <property type="entry name" value="Fe_red_NAD-bd_6"/>
</dbReference>
<evidence type="ECO:0000256" key="13">
    <source>
        <dbReference type="ARBA" id="ARBA00038065"/>
    </source>
</evidence>
<evidence type="ECO:0000256" key="11">
    <source>
        <dbReference type="ARBA" id="ARBA00023136"/>
    </source>
</evidence>
<dbReference type="Proteomes" id="UP001152885">
    <property type="component" value="Unassembled WGS sequence"/>
</dbReference>
<comment type="caution">
    <text evidence="19">The sequence shown here is derived from an EMBL/GenBank/DDBJ whole genome shotgun (WGS) entry which is preliminary data.</text>
</comment>
<evidence type="ECO:0000256" key="4">
    <source>
        <dbReference type="ARBA" id="ARBA00022692"/>
    </source>
</evidence>
<keyword evidence="4 15" id="KW-0812">Transmembrane</keyword>
<sequence>MFLIIFFAGGHNITSLQDQYVTVAKRYGRIAYCLIPSNIYLILRPQSSTSYLNSLNLHKWTSRFIILCSLIHTVGFLVHWKEEKALSHAFYLLNFLGVAAFTFLFILAFVSLYWVRRFNYLFFYLFHNFTSILMIVLITFHARPGVTPTFIITALFLVYFLYLRFWNVYKVDDIKIIEGKNSKLQIIKIPIFFNWSPGSHIRINYSYSFWECWLGPTHPFSIANNQEDNLNQITLIMRKTNFKFDPTFSYLLSKPYVSIEKPFFNNVEIVNIIVGGSGISFGLPIYNHLKNTNTRVKLIWATRSKNDLFINKHLDMKGVEVYTTKIDDDAAPEEVFKIGEDESEGDGLLDDDANDEEIEMESLNNKKAKGDKEEFVLGRPNLDEVFASDIGVDNDGIDGDKCWVLACGPPSLVKDAKNWSKSHGFNFFNEKYEM</sequence>
<feature type="domain" description="Ferric reductase NAD binding" evidence="18">
    <location>
        <begin position="269"/>
        <end position="419"/>
    </location>
</feature>
<comment type="function">
    <text evidence="12">Probable cell surface metalloreductase. May be involved in iron or copper homeostasis.</text>
</comment>
<keyword evidence="2" id="KW-0813">Transport</keyword>
<dbReference type="Pfam" id="PF08030">
    <property type="entry name" value="NAD_binding_6"/>
    <property type="match status" value="1"/>
</dbReference>
<dbReference type="InterPro" id="IPR013112">
    <property type="entry name" value="FAD-bd_8"/>
</dbReference>
<feature type="transmembrane region" description="Helical" evidence="15">
    <location>
        <begin position="121"/>
        <end position="140"/>
    </location>
</feature>
<evidence type="ECO:0000259" key="16">
    <source>
        <dbReference type="Pfam" id="PF01794"/>
    </source>
</evidence>
<evidence type="ECO:0000256" key="7">
    <source>
        <dbReference type="ARBA" id="ARBA00022982"/>
    </source>
</evidence>
<evidence type="ECO:0000256" key="12">
    <source>
        <dbReference type="ARBA" id="ARBA00037386"/>
    </source>
</evidence>
<evidence type="ECO:0000256" key="10">
    <source>
        <dbReference type="ARBA" id="ARBA00023065"/>
    </source>
</evidence>
<keyword evidence="10" id="KW-0406">Ion transport</keyword>
<dbReference type="SFLD" id="SFLDS00052">
    <property type="entry name" value="Ferric_Reductase_Domain"/>
    <property type="match status" value="1"/>
</dbReference>
<comment type="subcellular location">
    <subcellularLocation>
        <location evidence="1">Membrane</location>
        <topology evidence="1">Multi-pass membrane protein</topology>
    </subcellularLocation>
</comment>
<dbReference type="AlphaFoldDB" id="A0A9W4XK64"/>
<dbReference type="InterPro" id="IPR039261">
    <property type="entry name" value="FNR_nucleotide-bd"/>
</dbReference>
<keyword evidence="7" id="KW-0249">Electron transport</keyword>
<dbReference type="GO" id="GO:0000293">
    <property type="term" value="F:ferric-chelate reductase activity"/>
    <property type="evidence" value="ECO:0007669"/>
    <property type="project" value="TreeGrafter"/>
</dbReference>
<dbReference type="Pfam" id="PF08022">
    <property type="entry name" value="FAD_binding_8"/>
    <property type="match status" value="1"/>
</dbReference>
<evidence type="ECO:0000256" key="5">
    <source>
        <dbReference type="ARBA" id="ARBA00022827"/>
    </source>
</evidence>
<protein>
    <recommendedName>
        <fullName evidence="14">Probable metalloreductase AIM14</fullName>
    </recommendedName>
</protein>
<dbReference type="PANTHER" id="PTHR11972">
    <property type="entry name" value="NADPH OXIDASE"/>
    <property type="match status" value="1"/>
</dbReference>
<dbReference type="GO" id="GO:0005886">
    <property type="term" value="C:plasma membrane"/>
    <property type="evidence" value="ECO:0007669"/>
    <property type="project" value="TreeGrafter"/>
</dbReference>
<name>A0A9W4XK64_9ASCO</name>
<evidence type="ECO:0000256" key="8">
    <source>
        <dbReference type="ARBA" id="ARBA00022989"/>
    </source>
</evidence>
<evidence type="ECO:0000256" key="2">
    <source>
        <dbReference type="ARBA" id="ARBA00022448"/>
    </source>
</evidence>
<dbReference type="PANTHER" id="PTHR11972:SF198">
    <property type="entry name" value="METALLOREDUCTASE AIM14-RELATED"/>
    <property type="match status" value="1"/>
</dbReference>
<dbReference type="SUPFAM" id="SSF52343">
    <property type="entry name" value="Ferredoxin reductase-like, C-terminal NADP-linked domain"/>
    <property type="match status" value="1"/>
</dbReference>
<dbReference type="InterPro" id="IPR013130">
    <property type="entry name" value="Fe3_Rdtase_TM_dom"/>
</dbReference>
<accession>A0A9W4XK64</accession>
<dbReference type="SFLD" id="SFLDG01168">
    <property type="entry name" value="Ferric_reductase_subgroup_(FRE"/>
    <property type="match status" value="1"/>
</dbReference>
<evidence type="ECO:0000313" key="19">
    <source>
        <dbReference type="EMBL" id="CAI5756755.1"/>
    </source>
</evidence>
<proteinExistence type="inferred from homology"/>
<keyword evidence="20" id="KW-1185">Reference proteome</keyword>
<dbReference type="EMBL" id="CANTUO010000001">
    <property type="protein sequence ID" value="CAI5756755.1"/>
    <property type="molecule type" value="Genomic_DNA"/>
</dbReference>
<feature type="domain" description="Ferric oxidoreductase" evidence="16">
    <location>
        <begin position="28"/>
        <end position="137"/>
    </location>
</feature>
<dbReference type="CDD" id="cd06186">
    <property type="entry name" value="NOX_Duox_like_FAD_NADP"/>
    <property type="match status" value="1"/>
</dbReference>
<feature type="transmembrane region" description="Helical" evidence="15">
    <location>
        <begin position="146"/>
        <end position="165"/>
    </location>
</feature>
<dbReference type="GO" id="GO:0033215">
    <property type="term" value="P:reductive iron assimilation"/>
    <property type="evidence" value="ECO:0007669"/>
    <property type="project" value="TreeGrafter"/>
</dbReference>
<gene>
    <name evidence="19" type="ORF">CANVERA_P1273</name>
</gene>
<keyword evidence="8 15" id="KW-1133">Transmembrane helix</keyword>
<evidence type="ECO:0000256" key="9">
    <source>
        <dbReference type="ARBA" id="ARBA00023002"/>
    </source>
</evidence>
<evidence type="ECO:0000313" key="20">
    <source>
        <dbReference type="Proteomes" id="UP001152885"/>
    </source>
</evidence>
<dbReference type="Gene3D" id="3.40.50.80">
    <property type="entry name" value="Nucleotide-binding domain of ferredoxin-NADP reductase (FNR) module"/>
    <property type="match status" value="1"/>
</dbReference>
<evidence type="ECO:0000259" key="18">
    <source>
        <dbReference type="Pfam" id="PF08030"/>
    </source>
</evidence>
<feature type="transmembrane region" description="Helical" evidence="15">
    <location>
        <begin position="92"/>
        <end position="114"/>
    </location>
</feature>
<reference evidence="19" key="1">
    <citation type="submission" date="2022-12" db="EMBL/GenBank/DDBJ databases">
        <authorList>
            <person name="Brejova B."/>
        </authorList>
    </citation>
    <scope>NUCLEOTIDE SEQUENCE</scope>
</reference>
<keyword evidence="5" id="KW-0274">FAD</keyword>
<organism evidence="19 20">
    <name type="scientific">Candida verbasci</name>
    <dbReference type="NCBI Taxonomy" id="1227364"/>
    <lineage>
        <taxon>Eukaryota</taxon>
        <taxon>Fungi</taxon>
        <taxon>Dikarya</taxon>
        <taxon>Ascomycota</taxon>
        <taxon>Saccharomycotina</taxon>
        <taxon>Pichiomycetes</taxon>
        <taxon>Debaryomycetaceae</taxon>
        <taxon>Candida/Lodderomyces clade</taxon>
        <taxon>Candida</taxon>
    </lineage>
</organism>
<evidence type="ECO:0000256" key="14">
    <source>
        <dbReference type="ARBA" id="ARBA00039704"/>
    </source>
</evidence>
<dbReference type="Pfam" id="PF01794">
    <property type="entry name" value="Ferric_reduct"/>
    <property type="match status" value="1"/>
</dbReference>
<keyword evidence="9" id="KW-0560">Oxidoreductase</keyword>